<dbReference type="InterPro" id="IPR054696">
    <property type="entry name" value="GTP-eEF1A_C"/>
</dbReference>
<feature type="non-terminal residue" evidence="4">
    <location>
        <position position="174"/>
    </location>
</feature>
<keyword evidence="1" id="KW-0547">Nucleotide-binding</keyword>
<dbReference type="AlphaFoldDB" id="A0A5J4UI65"/>
<evidence type="ECO:0000259" key="3">
    <source>
        <dbReference type="Pfam" id="PF22594"/>
    </source>
</evidence>
<dbReference type="GO" id="GO:0005525">
    <property type="term" value="F:GTP binding"/>
    <property type="evidence" value="ECO:0007669"/>
    <property type="project" value="UniProtKB-KW"/>
</dbReference>
<sequence>MIFKIQGISKGTVIKAETEILSPGQVVTHKHKQLQMENVGFNLKEEPLKDIQGEFASRNAKQDLPHESESIQAQVIEIRSIKQIQNKSKLKTTGEQTKNLNRIRNNQNWRQSNVIMVPTKPMAVEKFLECLRLGRFDVRDMRAVLRVGVIKDILKISRDEKVTKATKNRRNNEL</sequence>
<accession>A0A5J4UI65</accession>
<comment type="caution">
    <text evidence="4">The sequence shown here is derived from an EMBL/GenBank/DDBJ whole genome shotgun (WGS) entry which is preliminary data.</text>
</comment>
<keyword evidence="2" id="KW-0342">GTP-binding</keyword>
<protein>
    <recommendedName>
        <fullName evidence="3">GTP-eEF1A C-terminal domain-containing protein</fullName>
    </recommendedName>
</protein>
<dbReference type="Proteomes" id="UP000324800">
    <property type="component" value="Unassembled WGS sequence"/>
</dbReference>
<evidence type="ECO:0000313" key="4">
    <source>
        <dbReference type="EMBL" id="KAA6369883.1"/>
    </source>
</evidence>
<dbReference type="SUPFAM" id="SSF50465">
    <property type="entry name" value="EF-Tu/eEF-1alpha/eIF2-gamma C-terminal domain"/>
    <property type="match status" value="1"/>
</dbReference>
<gene>
    <name evidence="4" type="ORF">EZS28_034590</name>
</gene>
<evidence type="ECO:0000313" key="5">
    <source>
        <dbReference type="Proteomes" id="UP000324800"/>
    </source>
</evidence>
<dbReference type="Gene3D" id="2.40.30.10">
    <property type="entry name" value="Translation factors"/>
    <property type="match status" value="1"/>
</dbReference>
<dbReference type="InterPro" id="IPR009001">
    <property type="entry name" value="Transl_elong_EF1A/Init_IF2_C"/>
</dbReference>
<name>A0A5J4UI65_9EUKA</name>
<feature type="domain" description="GTP-eEF1A C-terminal" evidence="3">
    <location>
        <begin position="80"/>
        <end position="151"/>
    </location>
</feature>
<evidence type="ECO:0000256" key="2">
    <source>
        <dbReference type="ARBA" id="ARBA00023134"/>
    </source>
</evidence>
<dbReference type="Pfam" id="PF22594">
    <property type="entry name" value="GTP-eEF1A_C"/>
    <property type="match status" value="1"/>
</dbReference>
<dbReference type="PANTHER" id="PTHR44830">
    <property type="entry name" value="ELONGATION FACTOR 1 ALPHA"/>
    <property type="match status" value="1"/>
</dbReference>
<dbReference type="PANTHER" id="PTHR44830:SF1">
    <property type="entry name" value="TR-TYPE G DOMAIN-CONTAINING PROTEIN"/>
    <property type="match status" value="1"/>
</dbReference>
<proteinExistence type="predicted"/>
<organism evidence="4 5">
    <name type="scientific">Streblomastix strix</name>
    <dbReference type="NCBI Taxonomy" id="222440"/>
    <lineage>
        <taxon>Eukaryota</taxon>
        <taxon>Metamonada</taxon>
        <taxon>Preaxostyla</taxon>
        <taxon>Oxymonadida</taxon>
        <taxon>Streblomastigidae</taxon>
        <taxon>Streblomastix</taxon>
    </lineage>
</organism>
<evidence type="ECO:0000256" key="1">
    <source>
        <dbReference type="ARBA" id="ARBA00022741"/>
    </source>
</evidence>
<reference evidence="4 5" key="1">
    <citation type="submission" date="2019-03" db="EMBL/GenBank/DDBJ databases">
        <title>Single cell metagenomics reveals metabolic interactions within the superorganism composed of flagellate Streblomastix strix and complex community of Bacteroidetes bacteria on its surface.</title>
        <authorList>
            <person name="Treitli S.C."/>
            <person name="Kolisko M."/>
            <person name="Husnik F."/>
            <person name="Keeling P."/>
            <person name="Hampl V."/>
        </authorList>
    </citation>
    <scope>NUCLEOTIDE SEQUENCE [LARGE SCALE GENOMIC DNA]</scope>
    <source>
        <strain evidence="4">ST1C</strain>
    </source>
</reference>
<dbReference type="EMBL" id="SNRW01015928">
    <property type="protein sequence ID" value="KAA6369883.1"/>
    <property type="molecule type" value="Genomic_DNA"/>
</dbReference>